<dbReference type="HOGENOM" id="CLU_2562185_0_0_1"/>
<evidence type="ECO:0000313" key="1">
    <source>
        <dbReference type="EnsemblPlants" id="OBART02G26080.1"/>
    </source>
</evidence>
<dbReference type="AlphaFoldDB" id="A0A0D3F893"/>
<sequence>MDGGLLTKGQPVDVALDAAVGGEPRRSHRACNAAPVVARDREEGKPRATWAEALASCSMQCPRLPLVHVPVGGIEGVE</sequence>
<proteinExistence type="predicted"/>
<organism evidence="1">
    <name type="scientific">Oryza barthii</name>
    <dbReference type="NCBI Taxonomy" id="65489"/>
    <lineage>
        <taxon>Eukaryota</taxon>
        <taxon>Viridiplantae</taxon>
        <taxon>Streptophyta</taxon>
        <taxon>Embryophyta</taxon>
        <taxon>Tracheophyta</taxon>
        <taxon>Spermatophyta</taxon>
        <taxon>Magnoliopsida</taxon>
        <taxon>Liliopsida</taxon>
        <taxon>Poales</taxon>
        <taxon>Poaceae</taxon>
        <taxon>BOP clade</taxon>
        <taxon>Oryzoideae</taxon>
        <taxon>Oryzeae</taxon>
        <taxon>Oryzinae</taxon>
        <taxon>Oryza</taxon>
    </lineage>
</organism>
<evidence type="ECO:0000313" key="2">
    <source>
        <dbReference type="Proteomes" id="UP000026960"/>
    </source>
</evidence>
<dbReference type="EnsemblPlants" id="OBART02G26080.1">
    <property type="protein sequence ID" value="OBART02G26080.1"/>
    <property type="gene ID" value="OBART02G26080"/>
</dbReference>
<reference evidence="1" key="2">
    <citation type="submission" date="2015-03" db="UniProtKB">
        <authorList>
            <consortium name="EnsemblPlants"/>
        </authorList>
    </citation>
    <scope>IDENTIFICATION</scope>
</reference>
<protein>
    <submittedName>
        <fullName evidence="1">Uncharacterized protein</fullName>
    </submittedName>
</protein>
<reference evidence="1" key="1">
    <citation type="journal article" date="2009" name="Rice">
        <title>De Novo Next Generation Sequencing of Plant Genomes.</title>
        <authorList>
            <person name="Rounsley S."/>
            <person name="Marri P.R."/>
            <person name="Yu Y."/>
            <person name="He R."/>
            <person name="Sisneros N."/>
            <person name="Goicoechea J.L."/>
            <person name="Lee S.J."/>
            <person name="Angelova A."/>
            <person name="Kudrna D."/>
            <person name="Luo M."/>
            <person name="Affourtit J."/>
            <person name="Desany B."/>
            <person name="Knight J."/>
            <person name="Niazi F."/>
            <person name="Egholm M."/>
            <person name="Wing R.A."/>
        </authorList>
    </citation>
    <scope>NUCLEOTIDE SEQUENCE [LARGE SCALE GENOMIC DNA]</scope>
    <source>
        <strain evidence="1">cv. IRGC 105608</strain>
    </source>
</reference>
<dbReference type="Proteomes" id="UP000026960">
    <property type="component" value="Chromosome 2"/>
</dbReference>
<name>A0A0D3F893_9ORYZ</name>
<dbReference type="Gramene" id="OBART02G26080.1">
    <property type="protein sequence ID" value="OBART02G26080.1"/>
    <property type="gene ID" value="OBART02G26080"/>
</dbReference>
<dbReference type="PaxDb" id="65489-OBART02G26080.1"/>
<keyword evidence="2" id="KW-1185">Reference proteome</keyword>
<accession>A0A0D3F893</accession>